<sequence length="90" mass="10656">MPRDQCMSTTFSDWREYVEHVTTAFPLTCESEDQAILNLYIERKSILEEVWVENELLGRMGKSITKLDWDRAKFVGEFVISYDGWRMCPI</sequence>
<keyword evidence="2" id="KW-1185">Reference proteome</keyword>
<evidence type="ECO:0000313" key="2">
    <source>
        <dbReference type="Proteomes" id="UP001372338"/>
    </source>
</evidence>
<dbReference type="EMBL" id="JAYWIO010000006">
    <property type="protein sequence ID" value="KAK7255898.1"/>
    <property type="molecule type" value="Genomic_DNA"/>
</dbReference>
<protein>
    <submittedName>
        <fullName evidence="1">Uncharacterized protein</fullName>
    </submittedName>
</protein>
<gene>
    <name evidence="1" type="ORF">RIF29_29325</name>
</gene>
<accession>A0AAN9EEU1</accession>
<name>A0AAN9EEU1_CROPI</name>
<evidence type="ECO:0000313" key="1">
    <source>
        <dbReference type="EMBL" id="KAK7255898.1"/>
    </source>
</evidence>
<comment type="caution">
    <text evidence="1">The sequence shown here is derived from an EMBL/GenBank/DDBJ whole genome shotgun (WGS) entry which is preliminary data.</text>
</comment>
<proteinExistence type="predicted"/>
<reference evidence="1 2" key="1">
    <citation type="submission" date="2024-01" db="EMBL/GenBank/DDBJ databases">
        <title>The genomes of 5 underutilized Papilionoideae crops provide insights into root nodulation and disease resistanc.</title>
        <authorList>
            <person name="Yuan L."/>
        </authorList>
    </citation>
    <scope>NUCLEOTIDE SEQUENCE [LARGE SCALE GENOMIC DNA]</scope>
    <source>
        <strain evidence="1">ZHUSHIDOU_FW_LH</strain>
        <tissue evidence="1">Leaf</tissue>
    </source>
</reference>
<dbReference type="Proteomes" id="UP001372338">
    <property type="component" value="Unassembled WGS sequence"/>
</dbReference>
<dbReference type="AlphaFoldDB" id="A0AAN9EEU1"/>
<organism evidence="1 2">
    <name type="scientific">Crotalaria pallida</name>
    <name type="common">Smooth rattlebox</name>
    <name type="synonym">Crotalaria striata</name>
    <dbReference type="NCBI Taxonomy" id="3830"/>
    <lineage>
        <taxon>Eukaryota</taxon>
        <taxon>Viridiplantae</taxon>
        <taxon>Streptophyta</taxon>
        <taxon>Embryophyta</taxon>
        <taxon>Tracheophyta</taxon>
        <taxon>Spermatophyta</taxon>
        <taxon>Magnoliopsida</taxon>
        <taxon>eudicotyledons</taxon>
        <taxon>Gunneridae</taxon>
        <taxon>Pentapetalae</taxon>
        <taxon>rosids</taxon>
        <taxon>fabids</taxon>
        <taxon>Fabales</taxon>
        <taxon>Fabaceae</taxon>
        <taxon>Papilionoideae</taxon>
        <taxon>50 kb inversion clade</taxon>
        <taxon>genistoids sensu lato</taxon>
        <taxon>core genistoids</taxon>
        <taxon>Crotalarieae</taxon>
        <taxon>Crotalaria</taxon>
    </lineage>
</organism>